<accession>A0ABP8KS47</accession>
<reference evidence="4" key="1">
    <citation type="journal article" date="2019" name="Int. J. Syst. Evol. Microbiol.">
        <title>The Global Catalogue of Microorganisms (GCM) 10K type strain sequencing project: providing services to taxonomists for standard genome sequencing and annotation.</title>
        <authorList>
            <consortium name="The Broad Institute Genomics Platform"/>
            <consortium name="The Broad Institute Genome Sequencing Center for Infectious Disease"/>
            <person name="Wu L."/>
            <person name="Ma J."/>
        </authorList>
    </citation>
    <scope>NUCLEOTIDE SEQUENCE [LARGE SCALE GENOMIC DNA]</scope>
    <source>
        <strain evidence="4">JCM 17809</strain>
    </source>
</reference>
<gene>
    <name evidence="3" type="ORF">GCM10023168_35770</name>
</gene>
<organism evidence="3 4">
    <name type="scientific">Fodinibacter luteus</name>
    <dbReference type="NCBI Taxonomy" id="552064"/>
    <lineage>
        <taxon>Bacteria</taxon>
        <taxon>Bacillati</taxon>
        <taxon>Actinomycetota</taxon>
        <taxon>Actinomycetes</taxon>
        <taxon>Micrococcales</taxon>
        <taxon>Intrasporangiaceae</taxon>
        <taxon>Fodinibacter (ex Wang et al. 2009)</taxon>
    </lineage>
</organism>
<proteinExistence type="predicted"/>
<keyword evidence="2" id="KW-0472">Membrane</keyword>
<sequence length="69" mass="7260">MDFGVVVITGGILIGGFALGMLLSVLRPCDDEAAAAHRHLARRALVWLPDGPQSNQVPEQPKSGSGLPR</sequence>
<protein>
    <submittedName>
        <fullName evidence="3">Uncharacterized protein</fullName>
    </submittedName>
</protein>
<keyword evidence="2" id="KW-1133">Transmembrane helix</keyword>
<evidence type="ECO:0000256" key="1">
    <source>
        <dbReference type="SAM" id="MobiDB-lite"/>
    </source>
</evidence>
<feature type="region of interest" description="Disordered" evidence="1">
    <location>
        <begin position="50"/>
        <end position="69"/>
    </location>
</feature>
<keyword evidence="4" id="KW-1185">Reference proteome</keyword>
<comment type="caution">
    <text evidence="3">The sequence shown here is derived from an EMBL/GenBank/DDBJ whole genome shotgun (WGS) entry which is preliminary data.</text>
</comment>
<evidence type="ECO:0000313" key="3">
    <source>
        <dbReference type="EMBL" id="GAA4413166.1"/>
    </source>
</evidence>
<feature type="transmembrane region" description="Helical" evidence="2">
    <location>
        <begin position="6"/>
        <end position="26"/>
    </location>
</feature>
<dbReference type="Proteomes" id="UP001500945">
    <property type="component" value="Unassembled WGS sequence"/>
</dbReference>
<name>A0ABP8KS47_9MICO</name>
<evidence type="ECO:0000313" key="4">
    <source>
        <dbReference type="Proteomes" id="UP001500945"/>
    </source>
</evidence>
<evidence type="ECO:0000256" key="2">
    <source>
        <dbReference type="SAM" id="Phobius"/>
    </source>
</evidence>
<dbReference type="EMBL" id="BAABGM010000026">
    <property type="protein sequence ID" value="GAA4413166.1"/>
    <property type="molecule type" value="Genomic_DNA"/>
</dbReference>
<keyword evidence="2" id="KW-0812">Transmembrane</keyword>
<dbReference type="RefSeq" id="WP_345208547.1">
    <property type="nucleotide sequence ID" value="NZ_BAABGM010000026.1"/>
</dbReference>